<gene>
    <name evidence="3" type="ORF">FQ775_00175</name>
</gene>
<dbReference type="RefSeq" id="WP_146297421.1">
    <property type="nucleotide sequence ID" value="NZ_CP042301.2"/>
</dbReference>
<dbReference type="SUPFAM" id="SSF63829">
    <property type="entry name" value="Calcium-dependent phosphotriesterase"/>
    <property type="match status" value="1"/>
</dbReference>
<keyword evidence="2" id="KW-1133">Transmembrane helix</keyword>
<evidence type="ECO:0000256" key="2">
    <source>
        <dbReference type="SAM" id="Phobius"/>
    </source>
</evidence>
<dbReference type="PANTHER" id="PTHR35399">
    <property type="entry name" value="SLR8030 PROTEIN"/>
    <property type="match status" value="1"/>
</dbReference>
<keyword evidence="2" id="KW-0812">Transmembrane</keyword>
<accession>A0A5B8KTI7</accession>
<sequence>MNERIDPSDIRTPTDIREESEDVGRNPSANPTLGDIINRRYSRRGFLGGSLAVAAIGATVSPLALLSAREAKAASASAFDFTEIEAGVDETHHVAEGYDADVLLRWGDKVFADSPEFDPANQTAAAQARQFGYNNDYIGFVPLEGSAEHGLLLVNHEYTNAELMFPGFAMVVKEKIEKEGQEPVEVEKVKTGEYTRDLVDIEMAAHGGTIIEIRKTNGKWQPVLDGAMNRRITVDTEMTLSGPVAGHDRVKTKADPSGTRVFGTLNNCAGGFTPWGTYLMAEENFHGYFTGELTREGEPEHPEAANYGRVGVPAGWYNWGAFHDRFDVAKEPNEPNRFGWIVEVDPMDPNSVPKKRTALGRFKHEGCETIVNPDGRVVTYSGDDERFDYVYKFVSTGTFNADDRAANMDLLDEGTLYVAKFNEDGSLDWMPLTHGEGPLTAENGFAGQADILIETRRAADLLGATKMDRPEDVQPNAKTGKVYVMLTNNTRRKADDLNAANPRAGNAFGHIIEISETGGDFASTRSTWEILLRCGDPSVAEVGATFSAATTANGWFGMPDNCAIDADGRLWVSTDGNSQKATGRTDGLWAVDTEGEARGTSRLFFRVPVGAEMCGPLFTPDGATLFLAVQHPGDEGLATYENPATRWPDFDPALPVRPAVVVITRADGARIG</sequence>
<dbReference type="InterPro" id="IPR006311">
    <property type="entry name" value="TAT_signal"/>
</dbReference>
<dbReference type="KEGG" id="niy:FQ775_00175"/>
<evidence type="ECO:0000313" key="4">
    <source>
        <dbReference type="Proteomes" id="UP000321389"/>
    </source>
</evidence>
<dbReference type="PROSITE" id="PS51318">
    <property type="entry name" value="TAT"/>
    <property type="match status" value="1"/>
</dbReference>
<evidence type="ECO:0000313" key="3">
    <source>
        <dbReference type="EMBL" id="QDY98915.1"/>
    </source>
</evidence>
<dbReference type="Proteomes" id="UP000321389">
    <property type="component" value="Chromosome"/>
</dbReference>
<feature type="transmembrane region" description="Helical" evidence="2">
    <location>
        <begin position="46"/>
        <end position="66"/>
    </location>
</feature>
<dbReference type="EMBL" id="CP042301">
    <property type="protein sequence ID" value="QDY98915.1"/>
    <property type="molecule type" value="Genomic_DNA"/>
</dbReference>
<organism evidence="3 4">
    <name type="scientific">Nitratireductor mangrovi</name>
    <dbReference type="NCBI Taxonomy" id="2599600"/>
    <lineage>
        <taxon>Bacteria</taxon>
        <taxon>Pseudomonadati</taxon>
        <taxon>Pseudomonadota</taxon>
        <taxon>Alphaproteobacteria</taxon>
        <taxon>Hyphomicrobiales</taxon>
        <taxon>Phyllobacteriaceae</taxon>
        <taxon>Nitratireductor</taxon>
    </lineage>
</organism>
<keyword evidence="2" id="KW-0472">Membrane</keyword>
<reference evidence="3" key="1">
    <citation type="submission" date="2020-04" db="EMBL/GenBank/DDBJ databases">
        <title>Nitratireductor sp. nov. isolated from mangrove soil.</title>
        <authorList>
            <person name="Ye Y."/>
        </authorList>
    </citation>
    <scope>NUCLEOTIDE SEQUENCE</scope>
    <source>
        <strain evidence="3">SY7</strain>
    </source>
</reference>
<dbReference type="AlphaFoldDB" id="A0A5B8KTI7"/>
<dbReference type="OrthoDB" id="9801383at2"/>
<dbReference type="InterPro" id="IPR008557">
    <property type="entry name" value="PhoX"/>
</dbReference>
<feature type="region of interest" description="Disordered" evidence="1">
    <location>
        <begin position="1"/>
        <end position="31"/>
    </location>
</feature>
<proteinExistence type="predicted"/>
<dbReference type="PANTHER" id="PTHR35399:SF2">
    <property type="entry name" value="DUF839 DOMAIN-CONTAINING PROTEIN"/>
    <property type="match status" value="1"/>
</dbReference>
<protein>
    <submittedName>
        <fullName evidence="3">PhoX family phosphatase</fullName>
    </submittedName>
</protein>
<name>A0A5B8KTI7_9HYPH</name>
<evidence type="ECO:0000256" key="1">
    <source>
        <dbReference type="SAM" id="MobiDB-lite"/>
    </source>
</evidence>
<dbReference type="Pfam" id="PF05787">
    <property type="entry name" value="PhoX"/>
    <property type="match status" value="1"/>
</dbReference>
<keyword evidence="4" id="KW-1185">Reference proteome</keyword>
<feature type="compositionally biased region" description="Basic and acidic residues" evidence="1">
    <location>
        <begin position="1"/>
        <end position="17"/>
    </location>
</feature>